<reference evidence="6 7" key="1">
    <citation type="journal article" date="2015" name="Sci. Rep.">
        <title>Genome of the facultative scuticociliatosis pathogen Pseudocohnilembus persalinus provides insight into its virulence through horizontal gene transfer.</title>
        <authorList>
            <person name="Xiong J."/>
            <person name="Wang G."/>
            <person name="Cheng J."/>
            <person name="Tian M."/>
            <person name="Pan X."/>
            <person name="Warren A."/>
            <person name="Jiang C."/>
            <person name="Yuan D."/>
            <person name="Miao W."/>
        </authorList>
    </citation>
    <scope>NUCLEOTIDE SEQUENCE [LARGE SCALE GENOMIC DNA]</scope>
    <source>
        <strain evidence="6">36N120E</strain>
    </source>
</reference>
<evidence type="ECO:0000313" key="7">
    <source>
        <dbReference type="Proteomes" id="UP000054937"/>
    </source>
</evidence>
<dbReference type="EMBL" id="LDAU01000050">
    <property type="protein sequence ID" value="KRX09438.1"/>
    <property type="molecule type" value="Genomic_DNA"/>
</dbReference>
<comment type="similarity">
    <text evidence="2">Belongs to the AVL9 family.</text>
</comment>
<dbReference type="InParanoid" id="A0A0V0R4P0"/>
<keyword evidence="7" id="KW-1185">Reference proteome</keyword>
<dbReference type="InterPro" id="IPR051731">
    <property type="entry name" value="DENND11/AVL9_GEFs"/>
</dbReference>
<dbReference type="AlphaFoldDB" id="A0A0V0R4P0"/>
<dbReference type="OrthoDB" id="26278at2759"/>
<feature type="coiled-coil region" evidence="3">
    <location>
        <begin position="940"/>
        <end position="967"/>
    </location>
</feature>
<keyword evidence="3" id="KW-0175">Coiled coil</keyword>
<dbReference type="PANTHER" id="PTHR31017:SF1">
    <property type="entry name" value="LATE SECRETORY PATHWAY PROTEIN AVL9 HOMOLOG"/>
    <property type="match status" value="1"/>
</dbReference>
<comment type="caution">
    <text evidence="6">The sequence shown here is derived from an EMBL/GenBank/DDBJ whole genome shotgun (WGS) entry which is preliminary data.</text>
</comment>
<dbReference type="PANTHER" id="PTHR31017">
    <property type="entry name" value="LATE SECRETORY PATHWAY PROTEIN AVL9-RELATED"/>
    <property type="match status" value="1"/>
</dbReference>
<dbReference type="InterPro" id="IPR018307">
    <property type="entry name" value="ABL9/DENND6_dom"/>
</dbReference>
<dbReference type="Gene3D" id="2.20.110.10">
    <property type="entry name" value="Histone H3 K4-specific methyltransferase SET7/9 N-terminal domain"/>
    <property type="match status" value="3"/>
</dbReference>
<dbReference type="GO" id="GO:0005737">
    <property type="term" value="C:cytoplasm"/>
    <property type="evidence" value="ECO:0007669"/>
    <property type="project" value="TreeGrafter"/>
</dbReference>
<name>A0A0V0R4P0_PSEPJ</name>
<feature type="compositionally biased region" description="Basic residues" evidence="4">
    <location>
        <begin position="1036"/>
        <end position="1052"/>
    </location>
</feature>
<evidence type="ECO:0000313" key="6">
    <source>
        <dbReference type="EMBL" id="KRX09438.1"/>
    </source>
</evidence>
<dbReference type="InterPro" id="IPR003409">
    <property type="entry name" value="MORN"/>
</dbReference>
<evidence type="ECO:0000256" key="4">
    <source>
        <dbReference type="SAM" id="MobiDB-lite"/>
    </source>
</evidence>
<dbReference type="Proteomes" id="UP000054937">
    <property type="component" value="Unassembled WGS sequence"/>
</dbReference>
<keyword evidence="1" id="KW-0677">Repeat</keyword>
<sequence>MFNKWIEKGMKYLEKQQQKQEQQKQKNQSKLPQTLDEKKAYLVKKTTYHSDKMMNFIDNLQFQLQNLEVNLDQFPELIQKNQNSLENSVLYDVKSIKSDKNYFSPSDKFQEFIKNQKIEKFQFLDEKFQQFIDRQILFKDEVYEYNKENNQKLYCIAIVQFHHKLGPIIEYNYPKNVNHEVLDTLTYLALPDAIHNKDEDYIYFTIKNPADQNSILYGVSYFKQIKVTDEMRQNNKDLTRNQMQKSICILSHLPLFGYLVSRIAPTTQAYFDQKDFTDYNILESAYLSINNMLRETQGNLDESEIYLGTSPKALIYQFKEKTLVLLKALLLEGRILVFSLNSQSCSNFILSLTSLLPGILYFDYTNHKIQLTRLELQDHGLPFRLFDQDKKSLEMYFTIQSLDSLKSSKSYLIGTTNTLIKNNQNVDLVIDLDKKNQLSFKNTTLEKMCKLNNKEKKFMDGLVKEVQQNIQVQEKTWIGVTQNIFSMDTEWKGSNDYYRHFFHNYFKDMTIELSLFINNLKIIQNDYSQILQKNEKMFFGDQHHEENGHIQNQMIHHNQVGAENVMGMNYNSQESSKSKFIKQMREILLVNEKDLRRFNLKFLQNWLQTDNFKFWFLHRSKNLYKLSNQYYENDKNLENQDRQIFFLPGHELYYGKLNKGQKEGFGITYQMRNKIQIESEYKEGMKNGKTKIQSLDKSFYFEGEYLDDQKEKYGVLIQQKEIQYQGNFKNNNFHGQGNLTDKDGNIYEGEFKEGKKHGMGKLQYKDGNMYIGTFKQDFFEGQGQFVYANGDIYNGQFKKGQKQGNGEQIKGGEKYTGEFYNNEYEGQGNLEKEGRTYQGTFKSSKLLENIDQIIKFQTGDVWHGPVKEWKRNGEGIMNYSDGKVVYSLYNNDEFIKELQDYEIKEKMDKIQQKFQQMEDFYFDQDLLQEDVYKVQQIQEEDDEQNKNSLQQQQLNEFEDENIDIKDEFENDIDLKNKHNNDDNIQFQTDIDNWDQDDQFQQKFDNQFQDQEEDQKQNSVISYNKQKVTKDSSKSDKKNKKAQKNKKSEKKQK</sequence>
<dbReference type="Pfam" id="PF09794">
    <property type="entry name" value="Avl9"/>
    <property type="match status" value="1"/>
</dbReference>
<dbReference type="SMART" id="SM00698">
    <property type="entry name" value="MORN"/>
    <property type="match status" value="6"/>
</dbReference>
<protein>
    <recommendedName>
        <fullName evidence="5">UDENN domain-containing protein</fullName>
    </recommendedName>
</protein>
<organism evidence="6 7">
    <name type="scientific">Pseudocohnilembus persalinus</name>
    <name type="common">Ciliate</name>
    <dbReference type="NCBI Taxonomy" id="266149"/>
    <lineage>
        <taxon>Eukaryota</taxon>
        <taxon>Sar</taxon>
        <taxon>Alveolata</taxon>
        <taxon>Ciliophora</taxon>
        <taxon>Intramacronucleata</taxon>
        <taxon>Oligohymenophorea</taxon>
        <taxon>Scuticociliatia</taxon>
        <taxon>Philasterida</taxon>
        <taxon>Pseudocohnilembidae</taxon>
        <taxon>Pseudocohnilembus</taxon>
    </lineage>
</organism>
<gene>
    <name evidence="6" type="ORF">PPERSA_01638</name>
</gene>
<dbReference type="OMA" id="FFINLQT"/>
<feature type="domain" description="UDENN" evidence="5">
    <location>
        <begin position="154"/>
        <end position="626"/>
    </location>
</feature>
<evidence type="ECO:0000256" key="1">
    <source>
        <dbReference type="ARBA" id="ARBA00022737"/>
    </source>
</evidence>
<feature type="region of interest" description="Disordered" evidence="4">
    <location>
        <begin position="1007"/>
        <end position="1052"/>
    </location>
</feature>
<evidence type="ECO:0000256" key="3">
    <source>
        <dbReference type="SAM" id="Coils"/>
    </source>
</evidence>
<dbReference type="SUPFAM" id="SSF82185">
    <property type="entry name" value="Histone H3 K4-specific methyltransferase SET7/9 N-terminal domain"/>
    <property type="match status" value="3"/>
</dbReference>
<dbReference type="InterPro" id="IPR037516">
    <property type="entry name" value="Tripartite_DENN"/>
</dbReference>
<dbReference type="Pfam" id="PF02493">
    <property type="entry name" value="MORN"/>
    <property type="match status" value="5"/>
</dbReference>
<dbReference type="PROSITE" id="PS50211">
    <property type="entry name" value="DENN"/>
    <property type="match status" value="1"/>
</dbReference>
<accession>A0A0V0R4P0</accession>
<evidence type="ECO:0000256" key="2">
    <source>
        <dbReference type="ARBA" id="ARBA00038178"/>
    </source>
</evidence>
<proteinExistence type="inferred from homology"/>
<evidence type="ECO:0000259" key="5">
    <source>
        <dbReference type="PROSITE" id="PS50211"/>
    </source>
</evidence>